<feature type="domain" description="Acyl-CoA thioesterase 2 C-terminal" evidence="8">
    <location>
        <begin position="182"/>
        <end position="285"/>
    </location>
</feature>
<evidence type="ECO:0000313" key="11">
    <source>
        <dbReference type="Proteomes" id="UP000271573"/>
    </source>
</evidence>
<feature type="domain" description="Acyl-CoA thioesterase-like N-terminal HotDog" evidence="9">
    <location>
        <begin position="40"/>
        <end position="117"/>
    </location>
</feature>
<dbReference type="FunFam" id="2.40.160.210:FF:000001">
    <property type="entry name" value="Acyl-CoA thioesterase II"/>
    <property type="match status" value="1"/>
</dbReference>
<evidence type="ECO:0000256" key="1">
    <source>
        <dbReference type="ARBA" id="ARBA00006538"/>
    </source>
</evidence>
<comment type="subunit">
    <text evidence="2">Homotetramer.</text>
</comment>
<dbReference type="InterPro" id="IPR029069">
    <property type="entry name" value="HotDog_dom_sf"/>
</dbReference>
<dbReference type="CDD" id="cd03444">
    <property type="entry name" value="Thioesterase_II_repeat1"/>
    <property type="match status" value="1"/>
</dbReference>
<evidence type="ECO:0000259" key="8">
    <source>
        <dbReference type="Pfam" id="PF02551"/>
    </source>
</evidence>
<dbReference type="GO" id="GO:0009062">
    <property type="term" value="P:fatty acid catabolic process"/>
    <property type="evidence" value="ECO:0007669"/>
    <property type="project" value="TreeGrafter"/>
</dbReference>
<proteinExistence type="inferred from homology"/>
<comment type="similarity">
    <text evidence="1">Belongs to the C/M/P thioester hydrolase family.</text>
</comment>
<evidence type="ECO:0000256" key="3">
    <source>
        <dbReference type="ARBA" id="ARBA00022801"/>
    </source>
</evidence>
<protein>
    <recommendedName>
        <fullName evidence="6">Acyl-CoA thioesterase 2</fullName>
    </recommendedName>
    <alternativeName>
        <fullName evidence="7">Thioesterase II</fullName>
    </alternativeName>
</protein>
<evidence type="ECO:0000259" key="9">
    <source>
        <dbReference type="Pfam" id="PF13622"/>
    </source>
</evidence>
<dbReference type="SUPFAM" id="SSF54637">
    <property type="entry name" value="Thioesterase/thiol ester dehydrase-isomerase"/>
    <property type="match status" value="2"/>
</dbReference>
<evidence type="ECO:0000256" key="4">
    <source>
        <dbReference type="ARBA" id="ARBA00023098"/>
    </source>
</evidence>
<dbReference type="KEGG" id="nbe:Back2_02710"/>
<dbReference type="InterPro" id="IPR003703">
    <property type="entry name" value="Acyl_CoA_thio"/>
</dbReference>
<dbReference type="GO" id="GO:0006637">
    <property type="term" value="P:acyl-CoA metabolic process"/>
    <property type="evidence" value="ECO:0007669"/>
    <property type="project" value="InterPro"/>
</dbReference>
<dbReference type="PANTHER" id="PTHR11066:SF34">
    <property type="entry name" value="ACYL-COENZYME A THIOESTERASE 8"/>
    <property type="match status" value="1"/>
</dbReference>
<keyword evidence="3" id="KW-0378">Hydrolase</keyword>
<dbReference type="Gene3D" id="2.40.160.210">
    <property type="entry name" value="Acyl-CoA thioesterase, double hotdog domain"/>
    <property type="match status" value="1"/>
</dbReference>
<dbReference type="GO" id="GO:0047617">
    <property type="term" value="F:fatty acyl-CoA hydrolase activity"/>
    <property type="evidence" value="ECO:0007669"/>
    <property type="project" value="UniProtKB-EC"/>
</dbReference>
<dbReference type="Pfam" id="PF13622">
    <property type="entry name" value="4HBT_3"/>
    <property type="match status" value="1"/>
</dbReference>
<dbReference type="Pfam" id="PF02551">
    <property type="entry name" value="Acyl_CoA_thio"/>
    <property type="match status" value="1"/>
</dbReference>
<reference evidence="10 11" key="1">
    <citation type="submission" date="2018-11" db="EMBL/GenBank/DDBJ databases">
        <title>Complete genome sequence of Nocardioides baekrokdamisoli strain KCTC 39748.</title>
        <authorList>
            <person name="Kang S.W."/>
            <person name="Lee K.C."/>
            <person name="Kim K.K."/>
            <person name="Kim J.S."/>
            <person name="Kim D.S."/>
            <person name="Ko S.H."/>
            <person name="Yang S.H."/>
            <person name="Shin Y.K."/>
            <person name="Lee J.S."/>
        </authorList>
    </citation>
    <scope>NUCLEOTIDE SEQUENCE [LARGE SCALE GENOMIC DNA]</scope>
    <source>
        <strain evidence="10 11">KCTC 39748</strain>
    </source>
</reference>
<accession>A0A3G9IXT2</accession>
<dbReference type="CDD" id="cd03445">
    <property type="entry name" value="Thioesterase_II_repeat2"/>
    <property type="match status" value="1"/>
</dbReference>
<dbReference type="Proteomes" id="UP000271573">
    <property type="component" value="Chromosome"/>
</dbReference>
<dbReference type="AlphaFoldDB" id="A0A3G9IXT2"/>
<evidence type="ECO:0000256" key="2">
    <source>
        <dbReference type="ARBA" id="ARBA00011881"/>
    </source>
</evidence>
<dbReference type="InterPro" id="IPR042171">
    <property type="entry name" value="Acyl-CoA_hotdog"/>
</dbReference>
<gene>
    <name evidence="10" type="primary">tesB</name>
    <name evidence="10" type="ORF">Back2_02710</name>
</gene>
<dbReference type="PANTHER" id="PTHR11066">
    <property type="entry name" value="ACYL-COA THIOESTERASE"/>
    <property type="match status" value="1"/>
</dbReference>
<evidence type="ECO:0000256" key="7">
    <source>
        <dbReference type="ARBA" id="ARBA00079653"/>
    </source>
</evidence>
<organism evidence="10 11">
    <name type="scientific">Nocardioides baekrokdamisoli</name>
    <dbReference type="NCBI Taxonomy" id="1804624"/>
    <lineage>
        <taxon>Bacteria</taxon>
        <taxon>Bacillati</taxon>
        <taxon>Actinomycetota</taxon>
        <taxon>Actinomycetes</taxon>
        <taxon>Propionibacteriales</taxon>
        <taxon>Nocardioidaceae</taxon>
        <taxon>Nocardioides</taxon>
    </lineage>
</organism>
<sequence>MTEMADRTARQAVDDLVRVLDLEEVDEDLFRGAPAPNERGRAFGGQVASQSLMAAIRTVGEGLTVHSMHSYFLLAGDPDKAIVYDVDRIRDGRSFATRRVAARQHGRPIYYMTVSFHRHEDGYDHQDLMPEVPPPAAGLDMLEMMAKGGFAEGEALAKEWAAVDVRTLGNSQRGLVPSKERPSQQRVWLRIAERLPDDPNLHLAVFTWASDISLLGAALAAHTVRSAHVQMASLDHTIWFHRPFRADEWWLYDQESPSAQGGRGLSIGRVFTEDGVLVATTAQEGIIRPPRTSSAEVGTLA</sequence>
<dbReference type="InterPro" id="IPR049449">
    <property type="entry name" value="TesB_ACOT8-like_N"/>
</dbReference>
<dbReference type="EMBL" id="AP019307">
    <property type="protein sequence ID" value="BBH15984.1"/>
    <property type="molecule type" value="Genomic_DNA"/>
</dbReference>
<dbReference type="InterPro" id="IPR025652">
    <property type="entry name" value="TesB_C"/>
</dbReference>
<keyword evidence="11" id="KW-1185">Reference proteome</keyword>
<evidence type="ECO:0000313" key="10">
    <source>
        <dbReference type="EMBL" id="BBH15984.1"/>
    </source>
</evidence>
<evidence type="ECO:0000256" key="5">
    <source>
        <dbReference type="ARBA" id="ARBA00050943"/>
    </source>
</evidence>
<evidence type="ECO:0000256" key="6">
    <source>
        <dbReference type="ARBA" id="ARBA00071120"/>
    </source>
</evidence>
<comment type="catalytic activity">
    <reaction evidence="5">
        <text>a fatty acyl-CoA + H2O = a fatty acid + CoA + H(+)</text>
        <dbReference type="Rhea" id="RHEA:16781"/>
        <dbReference type="ChEBI" id="CHEBI:15377"/>
        <dbReference type="ChEBI" id="CHEBI:15378"/>
        <dbReference type="ChEBI" id="CHEBI:28868"/>
        <dbReference type="ChEBI" id="CHEBI:57287"/>
        <dbReference type="ChEBI" id="CHEBI:77636"/>
        <dbReference type="EC" id="3.1.2.20"/>
    </reaction>
    <physiologicalReaction direction="left-to-right" evidence="5">
        <dbReference type="Rhea" id="RHEA:16782"/>
    </physiologicalReaction>
</comment>
<keyword evidence="4" id="KW-0443">Lipid metabolism</keyword>
<name>A0A3G9IXT2_9ACTN</name>